<sequence>IEPANLKYSKILGKPRRPKRFTIKYVPTGSASTFKKQTDNESSSSTLEYYGDVNTPFDNTCVQRYKWIKSLDTQKKCKENNHKWIFVACNDPETPLAEFRPTNIENEFDIVFLERAPIGWNPNIADRLSRFSGLSGGRASGFESLDGRESKQSSMYSFTSTISNVKSKQSFPVNSFNILAEDDGRYWQEYILASTVAIQDEVNSRKISFNKRIRNFFG</sequence>
<organism evidence="1 2">
    <name type="scientific">Ambispora leptoticha</name>
    <dbReference type="NCBI Taxonomy" id="144679"/>
    <lineage>
        <taxon>Eukaryota</taxon>
        <taxon>Fungi</taxon>
        <taxon>Fungi incertae sedis</taxon>
        <taxon>Mucoromycota</taxon>
        <taxon>Glomeromycotina</taxon>
        <taxon>Glomeromycetes</taxon>
        <taxon>Archaeosporales</taxon>
        <taxon>Ambisporaceae</taxon>
        <taxon>Ambispora</taxon>
    </lineage>
</organism>
<accession>A0A9N9IFT6</accession>
<feature type="non-terminal residue" evidence="1">
    <location>
        <position position="1"/>
    </location>
</feature>
<gene>
    <name evidence="1" type="ORF">ALEPTO_LOCUS12721</name>
</gene>
<keyword evidence="2" id="KW-1185">Reference proteome</keyword>
<dbReference type="AlphaFoldDB" id="A0A9N9IFT6"/>
<comment type="caution">
    <text evidence="1">The sequence shown here is derived from an EMBL/GenBank/DDBJ whole genome shotgun (WGS) entry which is preliminary data.</text>
</comment>
<reference evidence="1" key="1">
    <citation type="submission" date="2021-06" db="EMBL/GenBank/DDBJ databases">
        <authorList>
            <person name="Kallberg Y."/>
            <person name="Tangrot J."/>
            <person name="Rosling A."/>
        </authorList>
    </citation>
    <scope>NUCLEOTIDE SEQUENCE</scope>
    <source>
        <strain evidence="1">FL130A</strain>
    </source>
</reference>
<name>A0A9N9IFT6_9GLOM</name>
<dbReference type="OrthoDB" id="2393268at2759"/>
<proteinExistence type="predicted"/>
<dbReference type="Proteomes" id="UP000789508">
    <property type="component" value="Unassembled WGS sequence"/>
</dbReference>
<evidence type="ECO:0000313" key="1">
    <source>
        <dbReference type="EMBL" id="CAG8733935.1"/>
    </source>
</evidence>
<dbReference type="EMBL" id="CAJVPS010031815">
    <property type="protein sequence ID" value="CAG8733935.1"/>
    <property type="molecule type" value="Genomic_DNA"/>
</dbReference>
<protein>
    <submittedName>
        <fullName evidence="1">10455_t:CDS:1</fullName>
    </submittedName>
</protein>
<evidence type="ECO:0000313" key="2">
    <source>
        <dbReference type="Proteomes" id="UP000789508"/>
    </source>
</evidence>